<comment type="subcellular location">
    <subcellularLocation>
        <location evidence="3">Cytoplasm</location>
    </subcellularLocation>
    <text evidence="3">The tmRNA-SmpB complex associates with stalled 70S ribosomes.</text>
</comment>
<dbReference type="GO" id="GO:0070929">
    <property type="term" value="P:trans-translation"/>
    <property type="evidence" value="ECO:0007669"/>
    <property type="project" value="UniProtKB-UniRule"/>
</dbReference>
<keyword evidence="1 3" id="KW-0963">Cytoplasm</keyword>
<keyword evidence="5" id="KW-1185">Reference proteome</keyword>
<comment type="function">
    <text evidence="3">Required for rescue of stalled ribosomes mediated by trans-translation. Binds to transfer-messenger RNA (tmRNA), required for stable association of tmRNA with ribosomes. tmRNA and SmpB together mimic tRNA shape, replacing the anticodon stem-loop with SmpB. tmRNA is encoded by the ssrA gene; the 2 termini fold to resemble tRNA(Ala) and it encodes a 'tag peptide', a short internal open reading frame. During trans-translation Ala-aminoacylated tmRNA acts like a tRNA, entering the A-site of stalled ribosomes, displacing the stalled mRNA. The ribosome then switches to translate the ORF on the tmRNA; the nascent peptide is terminated with the 'tag peptide' encoded by the tmRNA and targeted for degradation. The ribosome is freed to recommence translation, which seems to be the essential function of trans-translation.</text>
</comment>
<dbReference type="HAMAP" id="MF_00023">
    <property type="entry name" value="SmpB"/>
    <property type="match status" value="1"/>
</dbReference>
<dbReference type="PANTHER" id="PTHR30308:SF2">
    <property type="entry name" value="SSRA-BINDING PROTEIN"/>
    <property type="match status" value="1"/>
</dbReference>
<dbReference type="Proteomes" id="UP001224428">
    <property type="component" value="Unassembled WGS sequence"/>
</dbReference>
<evidence type="ECO:0000313" key="5">
    <source>
        <dbReference type="Proteomes" id="UP001224428"/>
    </source>
</evidence>
<dbReference type="RefSeq" id="WP_283827308.1">
    <property type="nucleotide sequence ID" value="NZ_JASDDP010000020.1"/>
</dbReference>
<evidence type="ECO:0000256" key="3">
    <source>
        <dbReference type="HAMAP-Rule" id="MF_00023"/>
    </source>
</evidence>
<dbReference type="GO" id="GO:0005829">
    <property type="term" value="C:cytosol"/>
    <property type="evidence" value="ECO:0007669"/>
    <property type="project" value="TreeGrafter"/>
</dbReference>
<protein>
    <recommendedName>
        <fullName evidence="3">SsrA-binding protein</fullName>
    </recommendedName>
    <alternativeName>
        <fullName evidence="3">Small protein B</fullName>
    </alternativeName>
</protein>
<reference evidence="4" key="1">
    <citation type="submission" date="2023-05" db="EMBL/GenBank/DDBJ databases">
        <title>Mycoplasma phocimorsus sp. nov., isolated from Scandinavian patients with seal finger or septic arthritis after contact with seals.</title>
        <authorList>
            <person name="Skafte-Holm A."/>
            <person name="Pedersen T.R."/>
            <person name="Froelund M."/>
            <person name="Stegger M."/>
            <person name="Qvortrup K."/>
            <person name="Michaels D.L."/>
            <person name="Brown D.R."/>
            <person name="Jensen J.S."/>
        </authorList>
    </citation>
    <scope>NUCLEOTIDE SEQUENCE</scope>
    <source>
        <strain evidence="4">M5725</strain>
    </source>
</reference>
<dbReference type="Pfam" id="PF01668">
    <property type="entry name" value="SmpB"/>
    <property type="match status" value="1"/>
</dbReference>
<organism evidence="4 5">
    <name type="scientific">Mycoplasma phocimorsus</name>
    <dbReference type="NCBI Taxonomy" id="3045839"/>
    <lineage>
        <taxon>Bacteria</taxon>
        <taxon>Bacillati</taxon>
        <taxon>Mycoplasmatota</taxon>
        <taxon>Mollicutes</taxon>
        <taxon>Mycoplasmataceae</taxon>
        <taxon>Mycoplasma</taxon>
    </lineage>
</organism>
<dbReference type="GO" id="GO:0070930">
    <property type="term" value="P:trans-translation-dependent protein tagging"/>
    <property type="evidence" value="ECO:0007669"/>
    <property type="project" value="TreeGrafter"/>
</dbReference>
<evidence type="ECO:0000256" key="1">
    <source>
        <dbReference type="ARBA" id="ARBA00022490"/>
    </source>
</evidence>
<comment type="caution">
    <text evidence="4">The sequence shown here is derived from an EMBL/GenBank/DDBJ whole genome shotgun (WGS) entry which is preliminary data.</text>
</comment>
<dbReference type="InterPro" id="IPR020081">
    <property type="entry name" value="SsrA-bd_prot_CS"/>
</dbReference>
<dbReference type="PROSITE" id="PS01317">
    <property type="entry name" value="SSRP"/>
    <property type="match status" value="1"/>
</dbReference>
<evidence type="ECO:0000313" key="4">
    <source>
        <dbReference type="EMBL" id="MDJ1645899.1"/>
    </source>
</evidence>
<dbReference type="AlphaFoldDB" id="A0AAJ1UVU1"/>
<dbReference type="Gene3D" id="2.40.280.10">
    <property type="match status" value="1"/>
</dbReference>
<name>A0AAJ1UVU1_9MOLU</name>
<dbReference type="CDD" id="cd09294">
    <property type="entry name" value="SmpB"/>
    <property type="match status" value="1"/>
</dbReference>
<gene>
    <name evidence="3 4" type="primary">smpB</name>
    <name evidence="4" type="ORF">QLQ80_02275</name>
</gene>
<dbReference type="EMBL" id="JASDDP010000020">
    <property type="protein sequence ID" value="MDJ1645899.1"/>
    <property type="molecule type" value="Genomic_DNA"/>
</dbReference>
<dbReference type="NCBIfam" id="NF003843">
    <property type="entry name" value="PRK05422.1"/>
    <property type="match status" value="1"/>
</dbReference>
<evidence type="ECO:0000256" key="2">
    <source>
        <dbReference type="ARBA" id="ARBA00022884"/>
    </source>
</evidence>
<sequence>MIANNKSQIRNYEILNTYEAGIVLNGSEVKSIRAGHIDLKNSYCTIYKNELYVDECYIKEYMLEKSDTTRRRKLLLHKNEIKKLKGDAEKKQLTIIVKTVYWKHGKIKFEIALAKGLKKFDKRAKLIEEETRNKIRKVMQNYM</sequence>
<keyword evidence="2 3" id="KW-0694">RNA-binding</keyword>
<dbReference type="NCBIfam" id="TIGR00086">
    <property type="entry name" value="smpB"/>
    <property type="match status" value="1"/>
</dbReference>
<comment type="similarity">
    <text evidence="3">Belongs to the SmpB family.</text>
</comment>
<dbReference type="InterPro" id="IPR000037">
    <property type="entry name" value="SsrA-bd_prot"/>
</dbReference>
<proteinExistence type="inferred from homology"/>
<accession>A0AAJ1UVU1</accession>
<dbReference type="GO" id="GO:0003723">
    <property type="term" value="F:RNA binding"/>
    <property type="evidence" value="ECO:0007669"/>
    <property type="project" value="UniProtKB-UniRule"/>
</dbReference>
<dbReference type="SUPFAM" id="SSF74982">
    <property type="entry name" value="Small protein B (SmpB)"/>
    <property type="match status" value="1"/>
</dbReference>
<dbReference type="PANTHER" id="PTHR30308">
    <property type="entry name" value="TMRNA-BINDING COMPONENT OF TRANS-TRANSLATION TAGGING COMPLEX"/>
    <property type="match status" value="1"/>
</dbReference>
<dbReference type="InterPro" id="IPR023620">
    <property type="entry name" value="SmpB"/>
</dbReference>